<accession>A0A9X2KEH9</accession>
<proteinExistence type="predicted"/>
<evidence type="ECO:0000313" key="3">
    <source>
        <dbReference type="EMBL" id="MCP2370647.1"/>
    </source>
</evidence>
<protein>
    <submittedName>
        <fullName evidence="3">Uncharacterized protein</fullName>
    </submittedName>
</protein>
<feature type="compositionally biased region" description="Gly residues" evidence="1">
    <location>
        <begin position="75"/>
        <end position="88"/>
    </location>
</feature>
<dbReference type="RefSeq" id="WP_156998224.1">
    <property type="nucleotide sequence ID" value="NZ_BAAANU010000007.1"/>
</dbReference>
<dbReference type="EMBL" id="JAMZDY010000001">
    <property type="protein sequence ID" value="MCP2370647.1"/>
    <property type="molecule type" value="Genomic_DNA"/>
</dbReference>
<feature type="region of interest" description="Disordered" evidence="1">
    <location>
        <begin position="1"/>
        <end position="29"/>
    </location>
</feature>
<feature type="compositionally biased region" description="Polar residues" evidence="1">
    <location>
        <begin position="112"/>
        <end position="126"/>
    </location>
</feature>
<comment type="caution">
    <text evidence="3">The sequence shown here is derived from an EMBL/GenBank/DDBJ whole genome shotgun (WGS) entry which is preliminary data.</text>
</comment>
<organism evidence="3 4">
    <name type="scientific">Agromyces terreus</name>
    <dbReference type="NCBI Taxonomy" id="424795"/>
    <lineage>
        <taxon>Bacteria</taxon>
        <taxon>Bacillati</taxon>
        <taxon>Actinomycetota</taxon>
        <taxon>Actinomycetes</taxon>
        <taxon>Micrococcales</taxon>
        <taxon>Microbacteriaceae</taxon>
        <taxon>Agromyces</taxon>
    </lineage>
</organism>
<keyword evidence="2" id="KW-0472">Membrane</keyword>
<feature type="transmembrane region" description="Helical" evidence="2">
    <location>
        <begin position="39"/>
        <end position="60"/>
    </location>
</feature>
<keyword evidence="2" id="KW-0812">Transmembrane</keyword>
<name>A0A9X2KEH9_9MICO</name>
<dbReference type="AlphaFoldDB" id="A0A9X2KEH9"/>
<reference evidence="3" key="1">
    <citation type="submission" date="2022-06" db="EMBL/GenBank/DDBJ databases">
        <title>Sequencing the genomes of 1000 actinobacteria strains.</title>
        <authorList>
            <person name="Klenk H.-P."/>
        </authorList>
    </citation>
    <scope>NUCLEOTIDE SEQUENCE</scope>
    <source>
        <strain evidence="3">DSM 22016</strain>
    </source>
</reference>
<evidence type="ECO:0000256" key="2">
    <source>
        <dbReference type="SAM" id="Phobius"/>
    </source>
</evidence>
<feature type="region of interest" description="Disordered" evidence="1">
    <location>
        <begin position="67"/>
        <end position="126"/>
    </location>
</feature>
<gene>
    <name evidence="3" type="ORF">BJ978_001323</name>
</gene>
<keyword evidence="2" id="KW-1133">Transmembrane helix</keyword>
<dbReference type="Proteomes" id="UP001139722">
    <property type="component" value="Unassembled WGS sequence"/>
</dbReference>
<keyword evidence="4" id="KW-1185">Reference proteome</keyword>
<evidence type="ECO:0000313" key="4">
    <source>
        <dbReference type="Proteomes" id="UP001139722"/>
    </source>
</evidence>
<evidence type="ECO:0000256" key="1">
    <source>
        <dbReference type="SAM" id="MobiDB-lite"/>
    </source>
</evidence>
<sequence>MTATTPYPAHEQTATPPHPPGSVHETPDRTAETPWYRRLWVLIAGAALLVLLSFAGGFAVGSAGSLLGAVTDTQGGPGPLEGGPGQFPGDGQPPQGGPGERGPGMPPGEQGDQSADQPGTADGTNS</sequence>